<evidence type="ECO:0000256" key="5">
    <source>
        <dbReference type="ARBA" id="ARBA00022723"/>
    </source>
</evidence>
<dbReference type="Pfam" id="PF13510">
    <property type="entry name" value="Fer2_4"/>
    <property type="match status" value="1"/>
</dbReference>
<dbReference type="PROSITE" id="PS00198">
    <property type="entry name" value="4FE4S_FER_1"/>
    <property type="match status" value="1"/>
</dbReference>
<evidence type="ECO:0000256" key="4">
    <source>
        <dbReference type="ARBA" id="ARBA00022714"/>
    </source>
</evidence>
<dbReference type="Gene3D" id="2.20.25.90">
    <property type="entry name" value="ADC-like domains"/>
    <property type="match status" value="1"/>
</dbReference>
<feature type="domain" description="4Fe-4S Mo/W bis-MGD-type" evidence="12">
    <location>
        <begin position="238"/>
        <end position="294"/>
    </location>
</feature>
<organism evidence="14 15">
    <name type="scientific">Pandoraea capi</name>
    <dbReference type="NCBI Taxonomy" id="2508286"/>
    <lineage>
        <taxon>Bacteria</taxon>
        <taxon>Pseudomonadati</taxon>
        <taxon>Pseudomonadota</taxon>
        <taxon>Betaproteobacteria</taxon>
        <taxon>Burkholderiales</taxon>
        <taxon>Burkholderiaceae</taxon>
        <taxon>Pandoraea</taxon>
    </lineage>
</organism>
<dbReference type="Gene3D" id="2.40.40.20">
    <property type="match status" value="1"/>
</dbReference>
<dbReference type="SUPFAM" id="SSF53706">
    <property type="entry name" value="Formate dehydrogenase/DMSO reductase, domains 1-3"/>
    <property type="match status" value="1"/>
</dbReference>
<keyword evidence="9" id="KW-0411">Iron-sulfur</keyword>
<dbReference type="PANTHER" id="PTHR43105">
    <property type="entry name" value="RESPIRATORY NITRATE REDUCTASE"/>
    <property type="match status" value="1"/>
</dbReference>
<dbReference type="InterPro" id="IPR027467">
    <property type="entry name" value="MopterinOxRdtase_cofactor_BS"/>
</dbReference>
<evidence type="ECO:0000259" key="11">
    <source>
        <dbReference type="PROSITE" id="PS51379"/>
    </source>
</evidence>
<keyword evidence="15" id="KW-1185">Reference proteome</keyword>
<dbReference type="InterPro" id="IPR019574">
    <property type="entry name" value="NADH_UbQ_OxRdtase_Gsu_4Fe4S-bd"/>
</dbReference>
<dbReference type="InterPro" id="IPR050123">
    <property type="entry name" value="Prok_molybdopt-oxidoreductase"/>
</dbReference>
<dbReference type="Gene3D" id="3.10.20.740">
    <property type="match status" value="1"/>
</dbReference>
<dbReference type="InterPro" id="IPR017900">
    <property type="entry name" value="4Fe4S_Fe_S_CS"/>
</dbReference>
<evidence type="ECO:0000256" key="6">
    <source>
        <dbReference type="ARBA" id="ARBA00022737"/>
    </source>
</evidence>
<evidence type="ECO:0000256" key="8">
    <source>
        <dbReference type="ARBA" id="ARBA00023004"/>
    </source>
</evidence>
<keyword evidence="4" id="KW-0001">2Fe-2S</keyword>
<dbReference type="Pfam" id="PF12838">
    <property type="entry name" value="Fer4_7"/>
    <property type="match status" value="1"/>
</dbReference>
<keyword evidence="3" id="KW-0004">4Fe-4S</keyword>
<dbReference type="CDD" id="cd02753">
    <property type="entry name" value="MopB_Formate-Dh-H"/>
    <property type="match status" value="1"/>
</dbReference>
<dbReference type="PROSITE" id="PS51379">
    <property type="entry name" value="4FE4S_FER_2"/>
    <property type="match status" value="2"/>
</dbReference>
<dbReference type="NCBIfam" id="TIGR01591">
    <property type="entry name" value="Fdh-alpha"/>
    <property type="match status" value="1"/>
</dbReference>
<evidence type="ECO:0000259" key="10">
    <source>
        <dbReference type="PROSITE" id="PS51085"/>
    </source>
</evidence>
<dbReference type="EMBL" id="CABPRV010000006">
    <property type="protein sequence ID" value="VVE14780.1"/>
    <property type="molecule type" value="Genomic_DNA"/>
</dbReference>
<sequence>MMDPMFEKDYGTPRRESTKEVTLEIDGEQITVPAGTSIMRAASEGGVNVPKLCATDSLEPFGSCRLCLVEIEGRRGFPASCTTPVEPGMKVRTQSPKLQELRKGVMELYISDHPLDCLTCAANGDCELQDMAGVTGLREVRYGFDGANHFDSQKDESNPYFTYDASKCIVCNRCVRACEETQGTFALTISGRGFEARVSPGQDQPFMDSECVSCGACVAACPTATLQEKSVIHLGQAEHAKITTCAYCGVGCSFKAEMKGNEVVRMVPHKDGQANEGHACVKGRFAWGYATHKDRILTPKIRKKITDPWQEVSWDEALDYAASEFKRIQAKYGRDSIGGLVSSRCTNEEDYLVQKLVRAAFGNNNVDTCARVCHSPTGYGLKATLGESAGTQTFKSVEHSDVILVMGANPTDGHPVFGSRMKKRLREGAKLIVIDPRRIDLVKSPHIQAEYHLQLRPGTNVAMVNALAHVIVTEGLMADDFIAERCEDRAFQQWRDFISRAENSPEATQAQTGVPAHLVRGAARLYATGGNAAIYYGLGVTEHAQGSTTVIGIANLSMVTGNIGREGVGVNPLRGQNNVQGSCDMGAFPHELPGYRHVSDSSARALFEAEWGVELQAEPGLRIPNMFDAALAGTFMGLYCQGEDIVQSDPNTQHVTHALEQMECIVVQDIFLNETAKYAHVLLPGSSFLEKDGTFTNAERRISRVRQVMPPRAGYADWEVTIQLAKRLGYEMNYSHPSEIMDEIARLTPTFTGVSYEKLDRVGSVQWPCNDDAPDGTPVMHIDEFVRGKGKFLITQYVPTDEKVTRRFPLILTTGRILSQYNVGAQTRRTDNNHWHSEDRLELHPHDAEERGIKDGDWVGIQSRAGETVLRAIVSDRMQPGVVYTTFHFPESGANVITTDNSDWATNCPEYKVTAVQVSPVAQPSEWQRQYSDFNRQQEAFLGHAQTEASPN</sequence>
<dbReference type="PROSITE" id="PS00932">
    <property type="entry name" value="MOLYBDOPTERIN_PROK_3"/>
    <property type="match status" value="1"/>
</dbReference>
<evidence type="ECO:0000313" key="14">
    <source>
        <dbReference type="EMBL" id="VVE14780.1"/>
    </source>
</evidence>
<dbReference type="SMART" id="SM00926">
    <property type="entry name" value="Molybdop_Fe4S4"/>
    <property type="match status" value="1"/>
</dbReference>
<dbReference type="InterPro" id="IPR006656">
    <property type="entry name" value="Mopterin_OxRdtase"/>
</dbReference>
<dbReference type="Pfam" id="PF10588">
    <property type="entry name" value="NADH-G_4Fe-4S_3"/>
    <property type="match status" value="1"/>
</dbReference>
<dbReference type="PIRSF" id="PIRSF036643">
    <property type="entry name" value="FDH_alpha"/>
    <property type="match status" value="1"/>
</dbReference>
<evidence type="ECO:0000256" key="9">
    <source>
        <dbReference type="ARBA" id="ARBA00023014"/>
    </source>
</evidence>
<protein>
    <submittedName>
        <fullName evidence="14">Formate dehydrogenase subunit alpha</fullName>
    </submittedName>
</protein>
<dbReference type="CDD" id="cd00207">
    <property type="entry name" value="fer2"/>
    <property type="match status" value="1"/>
</dbReference>
<dbReference type="InterPro" id="IPR006478">
    <property type="entry name" value="Formate_DH_asu"/>
</dbReference>
<gene>
    <name evidence="14" type="ORF">PCA20602_02826</name>
</gene>
<dbReference type="SUPFAM" id="SSF54862">
    <property type="entry name" value="4Fe-4S ferredoxins"/>
    <property type="match status" value="1"/>
</dbReference>
<proteinExistence type="inferred from homology"/>
<dbReference type="InterPro" id="IPR001041">
    <property type="entry name" value="2Fe-2S_ferredoxin-type"/>
</dbReference>
<dbReference type="CDD" id="cd00508">
    <property type="entry name" value="MopB_CT_Fdh-Nap-like"/>
    <property type="match status" value="1"/>
</dbReference>
<dbReference type="Gene3D" id="3.40.228.10">
    <property type="entry name" value="Dimethylsulfoxide Reductase, domain 2"/>
    <property type="match status" value="1"/>
</dbReference>
<dbReference type="InterPro" id="IPR006655">
    <property type="entry name" value="Mopterin_OxRdtase_prok_CS"/>
</dbReference>
<dbReference type="PROSITE" id="PS51669">
    <property type="entry name" value="4FE4S_MOW_BIS_MGD"/>
    <property type="match status" value="1"/>
</dbReference>
<evidence type="ECO:0000313" key="15">
    <source>
        <dbReference type="Proteomes" id="UP000366065"/>
    </source>
</evidence>
<dbReference type="Pfam" id="PF00384">
    <property type="entry name" value="Molybdopterin"/>
    <property type="match status" value="1"/>
</dbReference>
<feature type="domain" description="2Fe-2S ferredoxin-type" evidence="10">
    <location>
        <begin position="19"/>
        <end position="97"/>
    </location>
</feature>
<evidence type="ECO:0000256" key="2">
    <source>
        <dbReference type="ARBA" id="ARBA00007023"/>
    </source>
</evidence>
<evidence type="ECO:0000259" key="13">
    <source>
        <dbReference type="PROSITE" id="PS51839"/>
    </source>
</evidence>
<dbReference type="Proteomes" id="UP000366065">
    <property type="component" value="Unassembled WGS sequence"/>
</dbReference>
<dbReference type="Pfam" id="PF04879">
    <property type="entry name" value="Molybdop_Fe4S4"/>
    <property type="match status" value="1"/>
</dbReference>
<dbReference type="InterPro" id="IPR017896">
    <property type="entry name" value="4Fe4S_Fe-S-bd"/>
</dbReference>
<dbReference type="RefSeq" id="WP_150721759.1">
    <property type="nucleotide sequence ID" value="NZ_CABPRV010000006.1"/>
</dbReference>
<keyword evidence="6" id="KW-0677">Repeat</keyword>
<accession>A0ABY6W1L1</accession>
<dbReference type="PROSITE" id="PS00551">
    <property type="entry name" value="MOLYBDOPTERIN_PROK_1"/>
    <property type="match status" value="1"/>
</dbReference>
<dbReference type="Gene3D" id="3.40.50.740">
    <property type="match status" value="1"/>
</dbReference>
<feature type="domain" description="4Fe-4S His(Cys)3-ligated-type" evidence="13">
    <location>
        <begin position="97"/>
        <end position="136"/>
    </location>
</feature>
<dbReference type="InterPro" id="IPR036010">
    <property type="entry name" value="2Fe-2S_ferredoxin-like_sf"/>
</dbReference>
<reference evidence="14 15" key="1">
    <citation type="submission" date="2019-08" db="EMBL/GenBank/DDBJ databases">
        <authorList>
            <person name="Peeters C."/>
        </authorList>
    </citation>
    <scope>NUCLEOTIDE SEQUENCE [LARGE SCALE GENOMIC DNA]</scope>
    <source>
        <strain evidence="14 15">LMG 20602</strain>
    </source>
</reference>
<evidence type="ECO:0000256" key="1">
    <source>
        <dbReference type="ARBA" id="ARBA00005404"/>
    </source>
</evidence>
<dbReference type="Pfam" id="PF01568">
    <property type="entry name" value="Molydop_binding"/>
    <property type="match status" value="1"/>
</dbReference>
<dbReference type="Gene3D" id="3.30.70.20">
    <property type="match status" value="1"/>
</dbReference>
<evidence type="ECO:0000259" key="12">
    <source>
        <dbReference type="PROSITE" id="PS51669"/>
    </source>
</evidence>
<evidence type="ECO:0000256" key="3">
    <source>
        <dbReference type="ARBA" id="ARBA00022485"/>
    </source>
</evidence>
<comment type="similarity">
    <text evidence="2">In the C-terminal section; belongs to the prokaryotic molybdopterin-containing oxidoreductase family.</text>
</comment>
<dbReference type="PROSITE" id="PS51085">
    <property type="entry name" value="2FE2S_FER_2"/>
    <property type="match status" value="1"/>
</dbReference>
<dbReference type="PANTHER" id="PTHR43105:SF14">
    <property type="entry name" value="FORMATE DEHYDROGENASE H"/>
    <property type="match status" value="1"/>
</dbReference>
<dbReference type="InterPro" id="IPR006963">
    <property type="entry name" value="Mopterin_OxRdtase_4Fe-4S_dom"/>
</dbReference>
<dbReference type="InterPro" id="IPR009010">
    <property type="entry name" value="Asp_de-COase-like_dom_sf"/>
</dbReference>
<dbReference type="InterPro" id="IPR006657">
    <property type="entry name" value="MoPterin_dinucl-bd_dom"/>
</dbReference>
<feature type="domain" description="4Fe-4S ferredoxin-type" evidence="11">
    <location>
        <begin position="159"/>
        <end position="190"/>
    </location>
</feature>
<dbReference type="InterPro" id="IPR041924">
    <property type="entry name" value="Formate_Dh-H_N"/>
</dbReference>
<feature type="domain" description="4Fe-4S ferredoxin-type" evidence="11">
    <location>
        <begin position="203"/>
        <end position="231"/>
    </location>
</feature>
<keyword evidence="5" id="KW-0479">Metal-binding</keyword>
<comment type="similarity">
    <text evidence="1">Belongs to the complex I 75 kDa subunit family.</text>
</comment>
<dbReference type="SUPFAM" id="SSF54292">
    <property type="entry name" value="2Fe-2S ferredoxin-like"/>
    <property type="match status" value="1"/>
</dbReference>
<comment type="caution">
    <text evidence="14">The sequence shown here is derived from an EMBL/GenBank/DDBJ whole genome shotgun (WGS) entry which is preliminary data.</text>
</comment>
<dbReference type="SUPFAM" id="SSF50692">
    <property type="entry name" value="ADC-like"/>
    <property type="match status" value="1"/>
</dbReference>
<keyword evidence="7" id="KW-0560">Oxidoreductase</keyword>
<keyword evidence="8" id="KW-0408">Iron</keyword>
<evidence type="ECO:0000256" key="7">
    <source>
        <dbReference type="ARBA" id="ARBA00023002"/>
    </source>
</evidence>
<dbReference type="SMART" id="SM00929">
    <property type="entry name" value="NADH-G_4Fe-4S_3"/>
    <property type="match status" value="1"/>
</dbReference>
<dbReference type="PROSITE" id="PS51839">
    <property type="entry name" value="4FE4S_HC3"/>
    <property type="match status" value="1"/>
</dbReference>
<name>A0ABY6W1L1_9BURK</name>